<keyword evidence="6 8" id="KW-1133">Transmembrane helix</keyword>
<feature type="transmembrane region" description="Helical" evidence="8">
    <location>
        <begin position="402"/>
        <end position="423"/>
    </location>
</feature>
<keyword evidence="7 8" id="KW-0472">Membrane</keyword>
<feature type="transmembrane region" description="Helical" evidence="8">
    <location>
        <begin position="351"/>
        <end position="370"/>
    </location>
</feature>
<evidence type="ECO:0000256" key="7">
    <source>
        <dbReference type="ARBA" id="ARBA00023136"/>
    </source>
</evidence>
<evidence type="ECO:0000256" key="8">
    <source>
        <dbReference type="SAM" id="Phobius"/>
    </source>
</evidence>
<keyword evidence="2" id="KW-1003">Cell membrane</keyword>
<organism evidence="11 12">
    <name type="scientific">Mycolicibacterium canariasense</name>
    <name type="common">Mycobacterium canariasense</name>
    <dbReference type="NCBI Taxonomy" id="228230"/>
    <lineage>
        <taxon>Bacteria</taxon>
        <taxon>Bacillati</taxon>
        <taxon>Actinomycetota</taxon>
        <taxon>Actinomycetes</taxon>
        <taxon>Mycobacteriales</taxon>
        <taxon>Mycobacteriaceae</taxon>
        <taxon>Mycolicibacterium</taxon>
    </lineage>
</organism>
<dbReference type="RefSeq" id="WP_062657720.1">
    <property type="nucleotide sequence ID" value="NZ_BCSY01000057.1"/>
</dbReference>
<keyword evidence="3" id="KW-0328">Glycosyltransferase</keyword>
<evidence type="ECO:0000256" key="3">
    <source>
        <dbReference type="ARBA" id="ARBA00022676"/>
    </source>
</evidence>
<feature type="domain" description="Putative mannosyltransferase YkcA/B-like C-terminal" evidence="10">
    <location>
        <begin position="529"/>
        <end position="614"/>
    </location>
</feature>
<feature type="transmembrane region" description="Helical" evidence="8">
    <location>
        <begin position="201"/>
        <end position="220"/>
    </location>
</feature>
<dbReference type="GO" id="GO:0016763">
    <property type="term" value="F:pentosyltransferase activity"/>
    <property type="evidence" value="ECO:0007669"/>
    <property type="project" value="TreeGrafter"/>
</dbReference>
<feature type="transmembrane region" description="Helical" evidence="8">
    <location>
        <begin position="25"/>
        <end position="42"/>
    </location>
</feature>
<gene>
    <name evidence="11" type="ORF">RMCC_3716</name>
</gene>
<feature type="transmembrane region" description="Helical" evidence="8">
    <location>
        <begin position="154"/>
        <end position="172"/>
    </location>
</feature>
<accession>A0A124E2G4</accession>
<feature type="transmembrane region" description="Helical" evidence="8">
    <location>
        <begin position="460"/>
        <end position="479"/>
    </location>
</feature>
<keyword evidence="12" id="KW-1185">Reference proteome</keyword>
<dbReference type="GO" id="GO:0009103">
    <property type="term" value="P:lipopolysaccharide biosynthetic process"/>
    <property type="evidence" value="ECO:0007669"/>
    <property type="project" value="UniProtKB-ARBA"/>
</dbReference>
<feature type="transmembrane region" description="Helical" evidence="8">
    <location>
        <begin position="103"/>
        <end position="121"/>
    </location>
</feature>
<dbReference type="GO" id="GO:0010041">
    <property type="term" value="P:response to iron(III) ion"/>
    <property type="evidence" value="ECO:0007669"/>
    <property type="project" value="TreeGrafter"/>
</dbReference>
<evidence type="ECO:0000313" key="11">
    <source>
        <dbReference type="EMBL" id="GAS96750.1"/>
    </source>
</evidence>
<evidence type="ECO:0000256" key="1">
    <source>
        <dbReference type="ARBA" id="ARBA00004651"/>
    </source>
</evidence>
<proteinExistence type="predicted"/>
<name>A0A124E2G4_MYCCR</name>
<protein>
    <submittedName>
        <fullName evidence="11">PMT family glycosyltransferase, 4-amino-4-deoxy-L-arabinose transferase</fullName>
    </submittedName>
</protein>
<dbReference type="AlphaFoldDB" id="A0A124E2G4"/>
<evidence type="ECO:0000313" key="12">
    <source>
        <dbReference type="Proteomes" id="UP000069443"/>
    </source>
</evidence>
<dbReference type="Proteomes" id="UP000069443">
    <property type="component" value="Unassembled WGS sequence"/>
</dbReference>
<feature type="transmembrane region" description="Helical" evidence="8">
    <location>
        <begin position="435"/>
        <end position="453"/>
    </location>
</feature>
<dbReference type="Pfam" id="PF13231">
    <property type="entry name" value="PMT_2"/>
    <property type="match status" value="1"/>
</dbReference>
<dbReference type="Pfam" id="PF24878">
    <property type="entry name" value="YkcB_C"/>
    <property type="match status" value="1"/>
</dbReference>
<dbReference type="PANTHER" id="PTHR33908">
    <property type="entry name" value="MANNOSYLTRANSFERASE YKCB-RELATED"/>
    <property type="match status" value="1"/>
</dbReference>
<feature type="domain" description="Glycosyltransferase RgtA/B/C/D-like" evidence="9">
    <location>
        <begin position="79"/>
        <end position="237"/>
    </location>
</feature>
<dbReference type="STRING" id="228230.RMCC_3716"/>
<evidence type="ECO:0000256" key="4">
    <source>
        <dbReference type="ARBA" id="ARBA00022679"/>
    </source>
</evidence>
<dbReference type="InterPro" id="IPR056785">
    <property type="entry name" value="YkcA/B-like_C"/>
</dbReference>
<comment type="subcellular location">
    <subcellularLocation>
        <location evidence="1">Cell membrane</location>
        <topology evidence="1">Multi-pass membrane protein</topology>
    </subcellularLocation>
</comment>
<comment type="caution">
    <text evidence="11">The sequence shown here is derived from an EMBL/GenBank/DDBJ whole genome shotgun (WGS) entry which is preliminary data.</text>
</comment>
<evidence type="ECO:0000256" key="5">
    <source>
        <dbReference type="ARBA" id="ARBA00022692"/>
    </source>
</evidence>
<feature type="transmembrane region" description="Helical" evidence="8">
    <location>
        <begin position="227"/>
        <end position="248"/>
    </location>
</feature>
<evidence type="ECO:0000256" key="6">
    <source>
        <dbReference type="ARBA" id="ARBA00022989"/>
    </source>
</evidence>
<reference evidence="12" key="1">
    <citation type="journal article" date="2016" name="Genome Announc.">
        <title>Draft Genome Sequences of Five Rapidly Growing Mycobacterium Species, M. thermoresistibile, M. fortuitum subsp. acetamidolyticum, M. canariasense, M. brisbanense, and M. novocastrense.</title>
        <authorList>
            <person name="Katahira K."/>
            <person name="Ogura Y."/>
            <person name="Gotoh Y."/>
            <person name="Hayashi T."/>
        </authorList>
    </citation>
    <scope>NUCLEOTIDE SEQUENCE [LARGE SCALE GENOMIC DNA]</scope>
    <source>
        <strain evidence="12">JCM15298</strain>
    </source>
</reference>
<dbReference type="InterPro" id="IPR050297">
    <property type="entry name" value="LipidA_mod_glycosyltrf_83"/>
</dbReference>
<feature type="transmembrane region" description="Helical" evidence="8">
    <location>
        <begin position="376"/>
        <end position="395"/>
    </location>
</feature>
<sequence length="633" mass="65408">MTVTDTRPAATPLGQPTRARWERPGLLALLAATAVLYLWGLGSNGWANSYYAAAAQAGTQSWKALFFGSFDAGNAITVDKPPAAMWVMGLSGRLFGFNEFTMLLPQALMGVAAVAVLYATVRRCSGPGAGLLAGAALALTPVATSMFRYNNPDALLVLLLVIAAYCTVRAIGTASVANMTTWMALTGGAVGFAFLTKMLQAFLVLPGLGLAFLIAGGATLGKRVGAVVVGVVAMVFSAGWYIALVSLWPADARPYIAGSTDNSLLQLALGYNGIQRITGSGQPGGGGGHFPGGGPGGRPVFFGGEPGLGRLFNDFMGTEVSWLLPAALIGVVAALWFTRRSPRTGSVRAQLILWAGWLIVTGAVFCFMDGTVHPYYAVALAPAVAALLGISLAELWQRRQLLVPRLVLAVMLAGTGVWTFVLLDRNPDWWPAVRWIVLVGSVVLAVVLAVRVGKLGRATAAVAAAAVLFGLAGSAVYSISTVADGHSGGPMPTSGPARAGGGFGDFGPPGGWGKDRDDTALQALITGLDYRWAAATIGSMQASGLELKTGASIMSIGGFAGGDNSPTLEQFQHYVTDGQVRYFIAADRGPGGHGGPGSDKDSAGSQISAWVQQHYAKLDVGGTTVYDLSKPLA</sequence>
<dbReference type="OrthoDB" id="5241882at2"/>
<dbReference type="InterPro" id="IPR038731">
    <property type="entry name" value="RgtA/B/C-like"/>
</dbReference>
<feature type="transmembrane region" description="Helical" evidence="8">
    <location>
        <begin position="320"/>
        <end position="339"/>
    </location>
</feature>
<keyword evidence="5 8" id="KW-0812">Transmembrane</keyword>
<dbReference type="GO" id="GO:0005886">
    <property type="term" value="C:plasma membrane"/>
    <property type="evidence" value="ECO:0007669"/>
    <property type="project" value="UniProtKB-SubCell"/>
</dbReference>
<evidence type="ECO:0000259" key="10">
    <source>
        <dbReference type="Pfam" id="PF24878"/>
    </source>
</evidence>
<dbReference type="PANTHER" id="PTHR33908:SF3">
    <property type="entry name" value="UNDECAPRENYL PHOSPHATE-ALPHA-4-AMINO-4-DEOXY-L-ARABINOSE ARABINOSYL TRANSFERASE"/>
    <property type="match status" value="1"/>
</dbReference>
<dbReference type="EMBL" id="BCSY01000057">
    <property type="protein sequence ID" value="GAS96750.1"/>
    <property type="molecule type" value="Genomic_DNA"/>
</dbReference>
<evidence type="ECO:0000256" key="2">
    <source>
        <dbReference type="ARBA" id="ARBA00022475"/>
    </source>
</evidence>
<evidence type="ECO:0000259" key="9">
    <source>
        <dbReference type="Pfam" id="PF13231"/>
    </source>
</evidence>
<keyword evidence="4 11" id="KW-0808">Transferase</keyword>
<reference evidence="12" key="2">
    <citation type="submission" date="2016-02" db="EMBL/GenBank/DDBJ databases">
        <title>Draft genome sequence of five rapidly growing Mycobacterium species.</title>
        <authorList>
            <person name="Katahira K."/>
            <person name="Gotou Y."/>
            <person name="Iida K."/>
            <person name="Ogura Y."/>
            <person name="Hayashi T."/>
        </authorList>
    </citation>
    <scope>NUCLEOTIDE SEQUENCE [LARGE SCALE GENOMIC DNA]</scope>
    <source>
        <strain evidence="12">JCM15298</strain>
    </source>
</reference>